<accession>A0ABY4W0X6</accession>
<dbReference type="InterPro" id="IPR027373">
    <property type="entry name" value="RHH_dom"/>
</dbReference>
<feature type="domain" description="Ribbon-helix-helix" evidence="1">
    <location>
        <begin position="6"/>
        <end position="66"/>
    </location>
</feature>
<evidence type="ECO:0000259" key="1">
    <source>
        <dbReference type="Pfam" id="PF13467"/>
    </source>
</evidence>
<dbReference type="InterPro" id="IPR038268">
    <property type="entry name" value="RHH_sf"/>
</dbReference>
<organism evidence="2 3">
    <name type="scientific">Sneathiella marina</name>
    <dbReference type="NCBI Taxonomy" id="2950108"/>
    <lineage>
        <taxon>Bacteria</taxon>
        <taxon>Pseudomonadati</taxon>
        <taxon>Pseudomonadota</taxon>
        <taxon>Alphaproteobacteria</taxon>
        <taxon>Sneathiellales</taxon>
        <taxon>Sneathiellaceae</taxon>
        <taxon>Sneathiella</taxon>
    </lineage>
</organism>
<dbReference type="Proteomes" id="UP001056291">
    <property type="component" value="Chromosome"/>
</dbReference>
<reference evidence="2" key="1">
    <citation type="submission" date="2022-06" db="EMBL/GenBank/DDBJ databases">
        <title>Sneathiella actinostolidae sp. nov., isolated from a sea anemonein the Western Pacific Ocean.</title>
        <authorList>
            <person name="Wei M.J."/>
        </authorList>
    </citation>
    <scope>NUCLEOTIDE SEQUENCE</scope>
    <source>
        <strain evidence="2">PHK-P5</strain>
    </source>
</reference>
<gene>
    <name evidence="2" type="ORF">NBZ79_15700</name>
</gene>
<evidence type="ECO:0000313" key="3">
    <source>
        <dbReference type="Proteomes" id="UP001056291"/>
    </source>
</evidence>
<evidence type="ECO:0000313" key="2">
    <source>
        <dbReference type="EMBL" id="USG60609.1"/>
    </source>
</evidence>
<sequence length="76" mass="8630">MTGTIVKHSVRIAGHQTSISLEQKFWTILQEIALRENVSINKLITNIDATRSGNMSSTLRLFVLEDLERRLSSNMD</sequence>
<dbReference type="EMBL" id="CP098747">
    <property type="protein sequence ID" value="USG60609.1"/>
    <property type="molecule type" value="Genomic_DNA"/>
</dbReference>
<protein>
    <submittedName>
        <fullName evidence="2">Ribbon-helix-helix domain-containing protein</fullName>
    </submittedName>
</protein>
<dbReference type="Gene3D" id="1.10.3990.20">
    <property type="entry name" value="protein bp1543"/>
    <property type="match status" value="1"/>
</dbReference>
<proteinExistence type="predicted"/>
<keyword evidence="3" id="KW-1185">Reference proteome</keyword>
<dbReference type="RefSeq" id="WP_251933490.1">
    <property type="nucleotide sequence ID" value="NZ_CP098747.1"/>
</dbReference>
<name>A0ABY4W0X6_9PROT</name>
<dbReference type="Pfam" id="PF13467">
    <property type="entry name" value="RHH_4"/>
    <property type="match status" value="1"/>
</dbReference>